<comment type="caution">
    <text evidence="2">The sequence shown here is derived from an EMBL/GenBank/DDBJ whole genome shotgun (WGS) entry which is preliminary data.</text>
</comment>
<proteinExistence type="predicted"/>
<keyword evidence="3" id="KW-1185">Reference proteome</keyword>
<feature type="domain" description="Peptidase S9 prolyl oligopeptidase catalytic" evidence="1">
    <location>
        <begin position="6"/>
        <end position="92"/>
    </location>
</feature>
<dbReference type="InterPro" id="IPR029058">
    <property type="entry name" value="AB_hydrolase_fold"/>
</dbReference>
<dbReference type="GO" id="GO:0008236">
    <property type="term" value="F:serine-type peptidase activity"/>
    <property type="evidence" value="ECO:0007669"/>
    <property type="project" value="InterPro"/>
</dbReference>
<dbReference type="InterPro" id="IPR050585">
    <property type="entry name" value="Xaa-Pro_dipeptidyl-ppase/CocE"/>
</dbReference>
<evidence type="ECO:0000313" key="2">
    <source>
        <dbReference type="EMBL" id="KAJ3511091.1"/>
    </source>
</evidence>
<dbReference type="AlphaFoldDB" id="A0A9W8K3D2"/>
<dbReference type="EMBL" id="JANKHO010000350">
    <property type="protein sequence ID" value="KAJ3511091.1"/>
    <property type="molecule type" value="Genomic_DNA"/>
</dbReference>
<evidence type="ECO:0000313" key="3">
    <source>
        <dbReference type="Proteomes" id="UP001148786"/>
    </source>
</evidence>
<dbReference type="Pfam" id="PF00326">
    <property type="entry name" value="Peptidase_S9"/>
    <property type="match status" value="1"/>
</dbReference>
<reference evidence="2" key="1">
    <citation type="submission" date="2022-07" db="EMBL/GenBank/DDBJ databases">
        <title>Genome Sequence of Agrocybe chaxingu.</title>
        <authorList>
            <person name="Buettner E."/>
        </authorList>
    </citation>
    <scope>NUCLEOTIDE SEQUENCE</scope>
    <source>
        <strain evidence="2">MP-N11</strain>
    </source>
</reference>
<protein>
    <recommendedName>
        <fullName evidence="1">Peptidase S9 prolyl oligopeptidase catalytic domain-containing protein</fullName>
    </recommendedName>
</protein>
<name>A0A9W8K3D2_9AGAR</name>
<organism evidence="2 3">
    <name type="scientific">Agrocybe chaxingu</name>
    <dbReference type="NCBI Taxonomy" id="84603"/>
    <lineage>
        <taxon>Eukaryota</taxon>
        <taxon>Fungi</taxon>
        <taxon>Dikarya</taxon>
        <taxon>Basidiomycota</taxon>
        <taxon>Agaricomycotina</taxon>
        <taxon>Agaricomycetes</taxon>
        <taxon>Agaricomycetidae</taxon>
        <taxon>Agaricales</taxon>
        <taxon>Agaricineae</taxon>
        <taxon>Strophariaceae</taxon>
        <taxon>Agrocybe</taxon>
    </lineage>
</organism>
<dbReference type="Gene3D" id="3.40.50.1820">
    <property type="entry name" value="alpha/beta hydrolase"/>
    <property type="match status" value="1"/>
</dbReference>
<accession>A0A9W8K3D2</accession>
<dbReference type="PANTHER" id="PTHR43056">
    <property type="entry name" value="PEPTIDASE S9 PROLYL OLIGOPEPTIDASE"/>
    <property type="match status" value="1"/>
</dbReference>
<dbReference type="PANTHER" id="PTHR43056:SF5">
    <property type="entry name" value="PEPTIDASE S9 PROLYL OLIGOPEPTIDASE CATALYTIC DOMAIN-CONTAINING PROTEIN"/>
    <property type="match status" value="1"/>
</dbReference>
<gene>
    <name evidence="2" type="ORF">NLJ89_g4296</name>
</gene>
<dbReference type="OrthoDB" id="43744at2759"/>
<dbReference type="InterPro" id="IPR001375">
    <property type="entry name" value="Peptidase_S9_cat"/>
</dbReference>
<evidence type="ECO:0000259" key="1">
    <source>
        <dbReference type="Pfam" id="PF00326"/>
    </source>
</evidence>
<dbReference type="Proteomes" id="UP001148786">
    <property type="component" value="Unassembled WGS sequence"/>
</dbReference>
<dbReference type="GO" id="GO:0006508">
    <property type="term" value="P:proteolysis"/>
    <property type="evidence" value="ECO:0007669"/>
    <property type="project" value="InterPro"/>
</dbReference>
<sequence length="95" mass="10952">MGGTLQEVPEVYKDRSPIFHAEKIVTPLLILQGEIDMVVPKDQAESIYKIIKERGGVVEYKLYPGEGHGWRQEANMRDAYERELAFYERVLGLKN</sequence>
<dbReference type="SUPFAM" id="SSF53474">
    <property type="entry name" value="alpha/beta-Hydrolases"/>
    <property type="match status" value="1"/>
</dbReference>